<evidence type="ECO:0000313" key="2">
    <source>
        <dbReference type="Proteomes" id="UP000276133"/>
    </source>
</evidence>
<dbReference type="Proteomes" id="UP000276133">
    <property type="component" value="Unassembled WGS sequence"/>
</dbReference>
<accession>A0A3M7PNC8</accession>
<organism evidence="1 2">
    <name type="scientific">Brachionus plicatilis</name>
    <name type="common">Marine rotifer</name>
    <name type="synonym">Brachionus muelleri</name>
    <dbReference type="NCBI Taxonomy" id="10195"/>
    <lineage>
        <taxon>Eukaryota</taxon>
        <taxon>Metazoa</taxon>
        <taxon>Spiralia</taxon>
        <taxon>Gnathifera</taxon>
        <taxon>Rotifera</taxon>
        <taxon>Eurotatoria</taxon>
        <taxon>Monogononta</taxon>
        <taxon>Pseudotrocha</taxon>
        <taxon>Ploima</taxon>
        <taxon>Brachionidae</taxon>
        <taxon>Brachionus</taxon>
    </lineage>
</organism>
<protein>
    <submittedName>
        <fullName evidence="1">Uncharacterized protein</fullName>
    </submittedName>
</protein>
<sequence>MILLHLEQKNPHFPPVTTTTSSSISSASNIDSSGMLISVTIFYFFIPVDIKGGVMNLDVMFLIKNIQTFSNL</sequence>
<reference evidence="1 2" key="1">
    <citation type="journal article" date="2018" name="Sci. Rep.">
        <title>Genomic signatures of local adaptation to the degree of environmental predictability in rotifers.</title>
        <authorList>
            <person name="Franch-Gras L."/>
            <person name="Hahn C."/>
            <person name="Garcia-Roger E.M."/>
            <person name="Carmona M.J."/>
            <person name="Serra M."/>
            <person name="Gomez A."/>
        </authorList>
    </citation>
    <scope>NUCLEOTIDE SEQUENCE [LARGE SCALE GENOMIC DNA]</scope>
    <source>
        <strain evidence="1">HYR1</strain>
    </source>
</reference>
<gene>
    <name evidence="1" type="ORF">BpHYR1_028513</name>
</gene>
<keyword evidence="2" id="KW-1185">Reference proteome</keyword>
<dbReference type="EMBL" id="REGN01009721">
    <property type="protein sequence ID" value="RNA00489.1"/>
    <property type="molecule type" value="Genomic_DNA"/>
</dbReference>
<dbReference type="AlphaFoldDB" id="A0A3M7PNC8"/>
<evidence type="ECO:0000313" key="1">
    <source>
        <dbReference type="EMBL" id="RNA00489.1"/>
    </source>
</evidence>
<proteinExistence type="predicted"/>
<name>A0A3M7PNC8_BRAPC</name>
<comment type="caution">
    <text evidence="1">The sequence shown here is derived from an EMBL/GenBank/DDBJ whole genome shotgun (WGS) entry which is preliminary data.</text>
</comment>